<comment type="caution">
    <text evidence="2">The sequence shown here is derived from an EMBL/GenBank/DDBJ whole genome shotgun (WGS) entry which is preliminary data.</text>
</comment>
<reference evidence="2" key="1">
    <citation type="journal article" date="2020" name="J Insects Food Feed">
        <title>The yellow mealworm (Tenebrio molitor) genome: a resource for the emerging insects as food and feed industry.</title>
        <authorList>
            <person name="Eriksson T."/>
            <person name="Andere A."/>
            <person name="Kelstrup H."/>
            <person name="Emery V."/>
            <person name="Picard C."/>
        </authorList>
    </citation>
    <scope>NUCLEOTIDE SEQUENCE</scope>
    <source>
        <strain evidence="2">Stoneville</strain>
        <tissue evidence="2">Whole head</tissue>
    </source>
</reference>
<keyword evidence="3" id="KW-1185">Reference proteome</keyword>
<dbReference type="Gene3D" id="1.20.1250.20">
    <property type="entry name" value="MFS general substrate transporter like domains"/>
    <property type="match status" value="1"/>
</dbReference>
<evidence type="ECO:0000313" key="3">
    <source>
        <dbReference type="Proteomes" id="UP000719412"/>
    </source>
</evidence>
<proteinExistence type="predicted"/>
<keyword evidence="1" id="KW-0812">Transmembrane</keyword>
<feature type="transmembrane region" description="Helical" evidence="1">
    <location>
        <begin position="64"/>
        <end position="81"/>
    </location>
</feature>
<protein>
    <submittedName>
        <fullName evidence="2">Uncharacterized protein</fullName>
    </submittedName>
</protein>
<dbReference type="AlphaFoldDB" id="A0A8J6LEP7"/>
<feature type="transmembrane region" description="Helical" evidence="1">
    <location>
        <begin position="87"/>
        <end position="105"/>
    </location>
</feature>
<dbReference type="InterPro" id="IPR036259">
    <property type="entry name" value="MFS_trans_sf"/>
</dbReference>
<keyword evidence="1" id="KW-1133">Transmembrane helix</keyword>
<dbReference type="EMBL" id="JABDTM020012695">
    <property type="protein sequence ID" value="KAH0820179.1"/>
    <property type="molecule type" value="Genomic_DNA"/>
</dbReference>
<sequence length="142" mass="16057">MPPHLPGRKPHAHVFVIFDSFLHISNTDRYLTFGTQIMTLLKSLVDDNIPNQESKMAAIGRMQALGGFAFIVGALVAGHLSEYENGYRYIFYLISAIFAVNLSQFDMARARDSKEKAVAKENSAIFQRVQRVKERCCQIDQC</sequence>
<name>A0A8J6LEP7_TENMO</name>
<organism evidence="2 3">
    <name type="scientific">Tenebrio molitor</name>
    <name type="common">Yellow mealworm beetle</name>
    <dbReference type="NCBI Taxonomy" id="7067"/>
    <lineage>
        <taxon>Eukaryota</taxon>
        <taxon>Metazoa</taxon>
        <taxon>Ecdysozoa</taxon>
        <taxon>Arthropoda</taxon>
        <taxon>Hexapoda</taxon>
        <taxon>Insecta</taxon>
        <taxon>Pterygota</taxon>
        <taxon>Neoptera</taxon>
        <taxon>Endopterygota</taxon>
        <taxon>Coleoptera</taxon>
        <taxon>Polyphaga</taxon>
        <taxon>Cucujiformia</taxon>
        <taxon>Tenebrionidae</taxon>
        <taxon>Tenebrio</taxon>
    </lineage>
</organism>
<keyword evidence="1" id="KW-0472">Membrane</keyword>
<dbReference type="SUPFAM" id="SSF103473">
    <property type="entry name" value="MFS general substrate transporter"/>
    <property type="match status" value="1"/>
</dbReference>
<dbReference type="Proteomes" id="UP000719412">
    <property type="component" value="Unassembled WGS sequence"/>
</dbReference>
<accession>A0A8J6LEP7</accession>
<reference evidence="2" key="2">
    <citation type="submission" date="2021-08" db="EMBL/GenBank/DDBJ databases">
        <authorList>
            <person name="Eriksson T."/>
        </authorList>
    </citation>
    <scope>NUCLEOTIDE SEQUENCE</scope>
    <source>
        <strain evidence="2">Stoneville</strain>
        <tissue evidence="2">Whole head</tissue>
    </source>
</reference>
<evidence type="ECO:0000313" key="2">
    <source>
        <dbReference type="EMBL" id="KAH0820179.1"/>
    </source>
</evidence>
<gene>
    <name evidence="2" type="ORF">GEV33_002612</name>
</gene>
<evidence type="ECO:0000256" key="1">
    <source>
        <dbReference type="SAM" id="Phobius"/>
    </source>
</evidence>